<dbReference type="GO" id="GO:0016705">
    <property type="term" value="F:oxidoreductase activity, acting on paired donors, with incorporation or reduction of molecular oxygen"/>
    <property type="evidence" value="ECO:0007669"/>
    <property type="project" value="InterPro"/>
</dbReference>
<dbReference type="GO" id="GO:0005506">
    <property type="term" value="F:iron ion binding"/>
    <property type="evidence" value="ECO:0007669"/>
    <property type="project" value="InterPro"/>
</dbReference>
<comment type="caution">
    <text evidence="2">The sequence shown here is derived from an EMBL/GenBank/DDBJ whole genome shotgun (WGS) entry which is preliminary data.</text>
</comment>
<dbReference type="Gene3D" id="1.10.630.10">
    <property type="entry name" value="Cytochrome P450"/>
    <property type="match status" value="1"/>
</dbReference>
<organism evidence="2 3">
    <name type="scientific">Desmophyllum pertusum</name>
    <dbReference type="NCBI Taxonomy" id="174260"/>
    <lineage>
        <taxon>Eukaryota</taxon>
        <taxon>Metazoa</taxon>
        <taxon>Cnidaria</taxon>
        <taxon>Anthozoa</taxon>
        <taxon>Hexacorallia</taxon>
        <taxon>Scleractinia</taxon>
        <taxon>Caryophylliina</taxon>
        <taxon>Caryophylliidae</taxon>
        <taxon>Desmophyllum</taxon>
    </lineage>
</organism>
<evidence type="ECO:0000313" key="3">
    <source>
        <dbReference type="Proteomes" id="UP001163046"/>
    </source>
</evidence>
<dbReference type="EMBL" id="MU825398">
    <property type="protein sequence ID" value="KAJ7393355.1"/>
    <property type="molecule type" value="Genomic_DNA"/>
</dbReference>
<dbReference type="Proteomes" id="UP001163046">
    <property type="component" value="Unassembled WGS sequence"/>
</dbReference>
<proteinExistence type="predicted"/>
<dbReference type="GO" id="GO:0004497">
    <property type="term" value="F:monooxygenase activity"/>
    <property type="evidence" value="ECO:0007669"/>
    <property type="project" value="InterPro"/>
</dbReference>
<accession>A0A9X0A575</accession>
<feature type="transmembrane region" description="Helical" evidence="1">
    <location>
        <begin position="7"/>
        <end position="25"/>
    </location>
</feature>
<dbReference type="AlphaFoldDB" id="A0A9X0A575"/>
<name>A0A9X0A575_9CNID</name>
<reference evidence="2" key="1">
    <citation type="submission" date="2023-01" db="EMBL/GenBank/DDBJ databases">
        <title>Genome assembly of the deep-sea coral Lophelia pertusa.</title>
        <authorList>
            <person name="Herrera S."/>
            <person name="Cordes E."/>
        </authorList>
    </citation>
    <scope>NUCLEOTIDE SEQUENCE</scope>
    <source>
        <strain evidence="2">USNM1676648</strain>
        <tissue evidence="2">Polyp</tissue>
    </source>
</reference>
<keyword evidence="1" id="KW-0812">Transmembrane</keyword>
<sequence>MSAEGSAIGIVSFFFAILLFAWPLLYKCVQVAVVYWRVPWTNAKGERMRGELPKLPYGHFHQVNFFGRPLSKTYGPIYYIWHCLTPVLILADAEAIRSFYTDHYSHQRDRDFTCLGSVFQGHTWKLSGNELRARRSAKMPRSVREILLRQRRFQHVARDWTGVRDIHERIADR</sequence>
<dbReference type="SUPFAM" id="SSF48264">
    <property type="entry name" value="Cytochrome P450"/>
    <property type="match status" value="1"/>
</dbReference>
<evidence type="ECO:0000313" key="2">
    <source>
        <dbReference type="EMBL" id="KAJ7393355.1"/>
    </source>
</evidence>
<keyword evidence="1" id="KW-1133">Transmembrane helix</keyword>
<evidence type="ECO:0008006" key="4">
    <source>
        <dbReference type="Google" id="ProtNLM"/>
    </source>
</evidence>
<dbReference type="GO" id="GO:0020037">
    <property type="term" value="F:heme binding"/>
    <property type="evidence" value="ECO:0007669"/>
    <property type="project" value="InterPro"/>
</dbReference>
<keyword evidence="3" id="KW-1185">Reference proteome</keyword>
<evidence type="ECO:0000256" key="1">
    <source>
        <dbReference type="SAM" id="Phobius"/>
    </source>
</evidence>
<keyword evidence="1" id="KW-0472">Membrane</keyword>
<dbReference type="InterPro" id="IPR036396">
    <property type="entry name" value="Cyt_P450_sf"/>
</dbReference>
<protein>
    <recommendedName>
        <fullName evidence="4">Cytochrome P450</fullName>
    </recommendedName>
</protein>
<gene>
    <name evidence="2" type="ORF">OS493_006326</name>
</gene>